<dbReference type="PANTHER" id="PTHR30481">
    <property type="entry name" value="DNA ADENINE METHYLASE"/>
    <property type="match status" value="1"/>
</dbReference>
<dbReference type="Pfam" id="PF02086">
    <property type="entry name" value="MethyltransfD12"/>
    <property type="match status" value="1"/>
</dbReference>
<evidence type="ECO:0000256" key="5">
    <source>
        <dbReference type="ARBA" id="ARBA00022691"/>
    </source>
</evidence>
<dbReference type="Gene3D" id="1.10.1020.10">
    <property type="entry name" value="Adenine-specific Methyltransferase, Domain 2"/>
    <property type="match status" value="1"/>
</dbReference>
<evidence type="ECO:0000313" key="7">
    <source>
        <dbReference type="EMBL" id="UPV75312.1"/>
    </source>
</evidence>
<accession>A0A8U0HW48</accession>
<dbReference type="Proteomes" id="UP000830729">
    <property type="component" value="Chromosome"/>
</dbReference>
<dbReference type="GO" id="GO:1904047">
    <property type="term" value="F:S-adenosyl-L-methionine binding"/>
    <property type="evidence" value="ECO:0007669"/>
    <property type="project" value="TreeGrafter"/>
</dbReference>
<evidence type="ECO:0000256" key="4">
    <source>
        <dbReference type="ARBA" id="ARBA00022679"/>
    </source>
</evidence>
<protein>
    <recommendedName>
        <fullName evidence="2">site-specific DNA-methyltransferase (adenine-specific)</fullName>
        <ecNumber evidence="2">2.1.1.72</ecNumber>
    </recommendedName>
</protein>
<dbReference type="GO" id="GO:0009307">
    <property type="term" value="P:DNA restriction-modification system"/>
    <property type="evidence" value="ECO:0007669"/>
    <property type="project" value="InterPro"/>
</dbReference>
<dbReference type="InterPro" id="IPR029063">
    <property type="entry name" value="SAM-dependent_MTases_sf"/>
</dbReference>
<sequence>MARIQPIQRYGSKYNHLNFLHSLLPNVKRFVLPYGGSGVTLWSREPSPIEVWNDIDSELYNFLDVVLRKEDELLTLLTDKSFYSRQLFEEAHKRCPEDNVLRAFYFLVRNAQAFNAVEGGSWRRDISNIRRGKAAVLSSWEHRIDQIRQTHDRMTDSRLRSRVQIENRPALEIISDYDDSETLFYLDPPYPPQARTSTGQYHYEMNTEDHRELAETLQDVEGYCAVSGYECELFDNLYEGWWLHSDEEKTLAGKGTGSRQEVCYTNYDPDEVCE</sequence>
<dbReference type="REBASE" id="618554">
    <property type="entry name" value="M.HspJT49ORF4410P"/>
</dbReference>
<dbReference type="RefSeq" id="WP_248651354.1">
    <property type="nucleotide sequence ID" value="NZ_CP096659.1"/>
</dbReference>
<gene>
    <name evidence="7" type="ORF">M0R89_04410</name>
</gene>
<dbReference type="EMBL" id="CP096659">
    <property type="protein sequence ID" value="UPV75312.1"/>
    <property type="molecule type" value="Genomic_DNA"/>
</dbReference>
<evidence type="ECO:0000256" key="6">
    <source>
        <dbReference type="ARBA" id="ARBA00047942"/>
    </source>
</evidence>
<dbReference type="GO" id="GO:0032259">
    <property type="term" value="P:methylation"/>
    <property type="evidence" value="ECO:0007669"/>
    <property type="project" value="UniProtKB-KW"/>
</dbReference>
<reference evidence="7 8" key="1">
    <citation type="submission" date="2022-04" db="EMBL/GenBank/DDBJ databases">
        <title>Diverse halophilic archaea isolated from saline environments.</title>
        <authorList>
            <person name="Cui H.-L."/>
        </authorList>
    </citation>
    <scope>NUCLEOTIDE SEQUENCE [LARGE SCALE GENOMIC DNA]</scope>
    <source>
        <strain evidence="7 8">XZYJT49</strain>
    </source>
</reference>
<comment type="similarity">
    <text evidence="1">Belongs to the N(4)/N(6)-methyltransferase family.</text>
</comment>
<dbReference type="GO" id="GO:0009007">
    <property type="term" value="F:site-specific DNA-methyltransferase (adenine-specific) activity"/>
    <property type="evidence" value="ECO:0007669"/>
    <property type="project" value="UniProtKB-EC"/>
</dbReference>
<keyword evidence="5" id="KW-0949">S-adenosyl-L-methionine</keyword>
<name>A0A8U0HW48_9EURY</name>
<dbReference type="InterPro" id="IPR023095">
    <property type="entry name" value="Ade_MeTrfase_dom_2"/>
</dbReference>
<dbReference type="GeneID" id="72184415"/>
<organism evidence="7 8">
    <name type="scientific">Halorussus limi</name>
    <dbReference type="NCBI Taxonomy" id="2938695"/>
    <lineage>
        <taxon>Archaea</taxon>
        <taxon>Methanobacteriati</taxon>
        <taxon>Methanobacteriota</taxon>
        <taxon>Stenosarchaea group</taxon>
        <taxon>Halobacteria</taxon>
        <taxon>Halobacteriales</taxon>
        <taxon>Haladaptataceae</taxon>
        <taxon>Halorussus</taxon>
    </lineage>
</organism>
<dbReference type="SUPFAM" id="SSF53335">
    <property type="entry name" value="S-adenosyl-L-methionine-dependent methyltransferases"/>
    <property type="match status" value="1"/>
</dbReference>
<evidence type="ECO:0000313" key="8">
    <source>
        <dbReference type="Proteomes" id="UP000830729"/>
    </source>
</evidence>
<dbReference type="GO" id="GO:0043565">
    <property type="term" value="F:sequence-specific DNA binding"/>
    <property type="evidence" value="ECO:0007669"/>
    <property type="project" value="TreeGrafter"/>
</dbReference>
<dbReference type="KEGG" id="halx:M0R89_04410"/>
<evidence type="ECO:0000256" key="3">
    <source>
        <dbReference type="ARBA" id="ARBA00022603"/>
    </source>
</evidence>
<evidence type="ECO:0000256" key="2">
    <source>
        <dbReference type="ARBA" id="ARBA00011900"/>
    </source>
</evidence>
<dbReference type="InterPro" id="IPR012327">
    <property type="entry name" value="MeTrfase_D12"/>
</dbReference>
<dbReference type="AlphaFoldDB" id="A0A8U0HW48"/>
<comment type="catalytic activity">
    <reaction evidence="6">
        <text>a 2'-deoxyadenosine in DNA + S-adenosyl-L-methionine = an N(6)-methyl-2'-deoxyadenosine in DNA + S-adenosyl-L-homocysteine + H(+)</text>
        <dbReference type="Rhea" id="RHEA:15197"/>
        <dbReference type="Rhea" id="RHEA-COMP:12418"/>
        <dbReference type="Rhea" id="RHEA-COMP:12419"/>
        <dbReference type="ChEBI" id="CHEBI:15378"/>
        <dbReference type="ChEBI" id="CHEBI:57856"/>
        <dbReference type="ChEBI" id="CHEBI:59789"/>
        <dbReference type="ChEBI" id="CHEBI:90615"/>
        <dbReference type="ChEBI" id="CHEBI:90616"/>
        <dbReference type="EC" id="2.1.1.72"/>
    </reaction>
</comment>
<keyword evidence="4" id="KW-0808">Transferase</keyword>
<dbReference type="EC" id="2.1.1.72" evidence="2"/>
<proteinExistence type="inferred from homology"/>
<dbReference type="PANTHER" id="PTHR30481:SF4">
    <property type="entry name" value="SITE-SPECIFIC DNA-METHYLTRANSFERASE (ADENINE-SPECIFIC)"/>
    <property type="match status" value="1"/>
</dbReference>
<dbReference type="Gene3D" id="3.40.50.150">
    <property type="entry name" value="Vaccinia Virus protein VP39"/>
    <property type="match status" value="1"/>
</dbReference>
<keyword evidence="3 7" id="KW-0489">Methyltransferase</keyword>
<keyword evidence="8" id="KW-1185">Reference proteome</keyword>
<dbReference type="GO" id="GO:0006298">
    <property type="term" value="P:mismatch repair"/>
    <property type="evidence" value="ECO:0007669"/>
    <property type="project" value="TreeGrafter"/>
</dbReference>
<evidence type="ECO:0000256" key="1">
    <source>
        <dbReference type="ARBA" id="ARBA00006594"/>
    </source>
</evidence>